<evidence type="ECO:0000313" key="2">
    <source>
        <dbReference type="Proteomes" id="UP000726105"/>
    </source>
</evidence>
<dbReference type="AlphaFoldDB" id="A0A935IPK2"/>
<gene>
    <name evidence="1" type="ORF">IPI13_18115</name>
</gene>
<sequence length="190" mass="21055">MPRQSSGSAEFTVDTRDFRELFARSSKVEPKLRTALRRRIRDAAKGVAEDVKAEALKPGEGVGTKAGWTPRIVRTKKGTRVRMERKYDYSTGRGRSTGLRQNIAGAVKVGILTGNSRSGVRITTNAPLAGAWQARRGWRHPVFDDRDTWVQQKGRPDYFYGTVWDGRDQVKSAVESAMQEAADSLRGGAS</sequence>
<dbReference type="EMBL" id="JADJIB010000021">
    <property type="protein sequence ID" value="MBK7274966.1"/>
    <property type="molecule type" value="Genomic_DNA"/>
</dbReference>
<evidence type="ECO:0000313" key="1">
    <source>
        <dbReference type="EMBL" id="MBK7274966.1"/>
    </source>
</evidence>
<dbReference type="Proteomes" id="UP000726105">
    <property type="component" value="Unassembled WGS sequence"/>
</dbReference>
<reference evidence="1 2" key="1">
    <citation type="submission" date="2020-10" db="EMBL/GenBank/DDBJ databases">
        <title>Connecting structure to function with the recovery of over 1000 high-quality activated sludge metagenome-assembled genomes encoding full-length rRNA genes using long-read sequencing.</title>
        <authorList>
            <person name="Singleton C.M."/>
            <person name="Petriglieri F."/>
            <person name="Kristensen J.M."/>
            <person name="Kirkegaard R.H."/>
            <person name="Michaelsen T.Y."/>
            <person name="Andersen M.H."/>
            <person name="Karst S.M."/>
            <person name="Dueholm M.S."/>
            <person name="Nielsen P.H."/>
            <person name="Albertsen M."/>
        </authorList>
    </citation>
    <scope>NUCLEOTIDE SEQUENCE [LARGE SCALE GENOMIC DNA]</scope>
    <source>
        <strain evidence="1">Ega_18-Q3-R5-49_MAXAC.001</strain>
    </source>
</reference>
<name>A0A935IPK2_9MICO</name>
<proteinExistence type="predicted"/>
<protein>
    <submittedName>
        <fullName evidence="1">Uncharacterized protein</fullName>
    </submittedName>
</protein>
<organism evidence="1 2">
    <name type="scientific">Candidatus Phosphoribacter hodrii</name>
    <dbReference type="NCBI Taxonomy" id="2953743"/>
    <lineage>
        <taxon>Bacteria</taxon>
        <taxon>Bacillati</taxon>
        <taxon>Actinomycetota</taxon>
        <taxon>Actinomycetes</taxon>
        <taxon>Micrococcales</taxon>
        <taxon>Dermatophilaceae</taxon>
        <taxon>Candidatus Phosphoribacter</taxon>
    </lineage>
</organism>
<comment type="caution">
    <text evidence="1">The sequence shown here is derived from an EMBL/GenBank/DDBJ whole genome shotgun (WGS) entry which is preliminary data.</text>
</comment>
<accession>A0A935IPK2</accession>